<dbReference type="AlphaFoldDB" id="A0A2N5U2Y8"/>
<evidence type="ECO:0000313" key="3">
    <source>
        <dbReference type="Proteomes" id="UP000235392"/>
    </source>
</evidence>
<evidence type="ECO:0000256" key="1">
    <source>
        <dbReference type="SAM" id="MobiDB-lite"/>
    </source>
</evidence>
<evidence type="ECO:0000313" key="2">
    <source>
        <dbReference type="EMBL" id="PLW32093.1"/>
    </source>
</evidence>
<dbReference type="GO" id="GO:0005739">
    <property type="term" value="C:mitochondrion"/>
    <property type="evidence" value="ECO:0007669"/>
    <property type="project" value="InterPro"/>
</dbReference>
<sequence>QCLVSSSSPTHLSSDHPDKDQDDDPGIKDWLKLLPLKPPLPTNLASNITKLWTTYHLSPSNASRLGAVIPTGTHQDMLASVRTCPSFVIPISKSSQPKEPTPATIPFEMQYLQCDFVKQPACDLRLSNFLNQATTGSPTIPAMIPWAGADARQHYAPRGTPKISTTKAHIMILRPPQKEHLESPLASSADPLHHPLHQHADKLSVHLHVRESMYAQVLSLDKAAPLDDDNDNSKESKEIMDRKLAIEGRSMTSQSSSYSSCSPRNQLQ</sequence>
<feature type="non-terminal residue" evidence="2">
    <location>
        <position position="1"/>
    </location>
</feature>
<feature type="region of interest" description="Disordered" evidence="1">
    <location>
        <begin position="224"/>
        <end position="268"/>
    </location>
</feature>
<dbReference type="Pfam" id="PF06644">
    <property type="entry name" value="ATP11"/>
    <property type="match status" value="1"/>
</dbReference>
<protein>
    <submittedName>
        <fullName evidence="2">Uncharacterized protein</fullName>
    </submittedName>
</protein>
<reference evidence="2 3" key="1">
    <citation type="submission" date="2017-11" db="EMBL/GenBank/DDBJ databases">
        <title>De novo assembly and phasing of dikaryotic genomes from two isolates of Puccinia coronata f. sp. avenae, the causal agent of oat crown rust.</title>
        <authorList>
            <person name="Miller M.E."/>
            <person name="Zhang Y."/>
            <person name="Omidvar V."/>
            <person name="Sperschneider J."/>
            <person name="Schwessinger B."/>
            <person name="Raley C."/>
            <person name="Palmer J.M."/>
            <person name="Garnica D."/>
            <person name="Upadhyaya N."/>
            <person name="Rathjen J."/>
            <person name="Taylor J.M."/>
            <person name="Park R.F."/>
            <person name="Dodds P.N."/>
            <person name="Hirsch C.D."/>
            <person name="Kianian S.F."/>
            <person name="Figueroa M."/>
        </authorList>
    </citation>
    <scope>NUCLEOTIDE SEQUENCE [LARGE SCALE GENOMIC DNA]</scope>
    <source>
        <strain evidence="2">12SD80</strain>
    </source>
</reference>
<proteinExistence type="predicted"/>
<accession>A0A2N5U2Y8</accession>
<dbReference type="InterPro" id="IPR010591">
    <property type="entry name" value="ATP11"/>
</dbReference>
<name>A0A2N5U2Y8_9BASI</name>
<dbReference type="EMBL" id="PGCI01000252">
    <property type="protein sequence ID" value="PLW32093.1"/>
    <property type="molecule type" value="Genomic_DNA"/>
</dbReference>
<feature type="compositionally biased region" description="Basic and acidic residues" evidence="1">
    <location>
        <begin position="231"/>
        <end position="246"/>
    </location>
</feature>
<feature type="compositionally biased region" description="Low complexity" evidence="1">
    <location>
        <begin position="250"/>
        <end position="262"/>
    </location>
</feature>
<dbReference type="Proteomes" id="UP000235392">
    <property type="component" value="Unassembled WGS sequence"/>
</dbReference>
<comment type="caution">
    <text evidence="2">The sequence shown here is derived from an EMBL/GenBank/DDBJ whole genome shotgun (WGS) entry which is preliminary data.</text>
</comment>
<feature type="compositionally biased region" description="Basic and acidic residues" evidence="1">
    <location>
        <begin position="13"/>
        <end position="26"/>
    </location>
</feature>
<feature type="region of interest" description="Disordered" evidence="1">
    <location>
        <begin position="1"/>
        <end position="26"/>
    </location>
</feature>
<organism evidence="2 3">
    <name type="scientific">Puccinia coronata f. sp. avenae</name>
    <dbReference type="NCBI Taxonomy" id="200324"/>
    <lineage>
        <taxon>Eukaryota</taxon>
        <taxon>Fungi</taxon>
        <taxon>Dikarya</taxon>
        <taxon>Basidiomycota</taxon>
        <taxon>Pucciniomycotina</taxon>
        <taxon>Pucciniomycetes</taxon>
        <taxon>Pucciniales</taxon>
        <taxon>Pucciniaceae</taxon>
        <taxon>Puccinia</taxon>
    </lineage>
</organism>
<gene>
    <name evidence="2" type="ORF">PCASD_16993</name>
</gene>
<feature type="compositionally biased region" description="Low complexity" evidence="1">
    <location>
        <begin position="1"/>
        <end position="12"/>
    </location>
</feature>
<dbReference type="GO" id="GO:0065003">
    <property type="term" value="P:protein-containing complex assembly"/>
    <property type="evidence" value="ECO:0007669"/>
    <property type="project" value="InterPro"/>
</dbReference>